<proteinExistence type="predicted"/>
<dbReference type="KEGG" id="rir:BN877_p0487"/>
<gene>
    <name evidence="2" type="ORF">BN877_p0487</name>
</gene>
<protein>
    <submittedName>
        <fullName evidence="2">Uncharacterized protein</fullName>
    </submittedName>
</protein>
<evidence type="ECO:0000256" key="1">
    <source>
        <dbReference type="SAM" id="MobiDB-lite"/>
    </source>
</evidence>
<dbReference type="Proteomes" id="UP000016944">
    <property type="component" value="Plasmid IRBL74_p"/>
</dbReference>
<evidence type="ECO:0000313" key="2">
    <source>
        <dbReference type="EMBL" id="CDI12207.1"/>
    </source>
</evidence>
<geneLocation type="plasmid" evidence="2 3">
    <name>IRBL74_p</name>
</geneLocation>
<name>U4Q816_9HYPH</name>
<evidence type="ECO:0000313" key="3">
    <source>
        <dbReference type="Proteomes" id="UP000016944"/>
    </source>
</evidence>
<accession>U4Q816</accession>
<keyword evidence="2" id="KW-0614">Plasmid</keyword>
<reference evidence="2 3" key="1">
    <citation type="journal article" date="2013" name="Genome Announc.">
        <title>Complete Genome Sequence of the Sesbania Symbiont and Rice Growth-Promoting Endophyte Rhizobium sp. Strain IRBG74.</title>
        <authorList>
            <person name="Crook M.B."/>
            <person name="Mitra S."/>
            <person name="Ane J.M."/>
            <person name="Sadowsky M.J."/>
            <person name="Gyaneshwar P."/>
        </authorList>
    </citation>
    <scope>NUCLEOTIDE SEQUENCE [LARGE SCALE GENOMIC DNA]</scope>
    <source>
        <strain evidence="2 3">IRBG74</strain>
        <plasmid evidence="3">IRBL74_p</plasmid>
    </source>
</reference>
<dbReference type="AlphaFoldDB" id="U4Q816"/>
<dbReference type="EMBL" id="HG518324">
    <property type="protein sequence ID" value="CDI12207.1"/>
    <property type="molecule type" value="Genomic_DNA"/>
</dbReference>
<feature type="region of interest" description="Disordered" evidence="1">
    <location>
        <begin position="57"/>
        <end position="82"/>
    </location>
</feature>
<sequence length="82" mass="9493">MFLEIWKASRWDKNRLSDEALKQPSDGEVAAAEQRLPVLVEIKNVVRSFRHLLHRKSKDDLDRPAARPLVPLSSKGHRVRVQ</sequence>
<dbReference type="HOGENOM" id="CLU_2555948_0_0_5"/>
<organism evidence="2 3">
    <name type="scientific">Agrobacterium pusense</name>
    <dbReference type="NCBI Taxonomy" id="648995"/>
    <lineage>
        <taxon>Bacteria</taxon>
        <taxon>Pseudomonadati</taxon>
        <taxon>Pseudomonadota</taxon>
        <taxon>Alphaproteobacteria</taxon>
        <taxon>Hyphomicrobiales</taxon>
        <taxon>Rhizobiaceae</taxon>
        <taxon>Rhizobium/Agrobacterium group</taxon>
        <taxon>Agrobacterium</taxon>
    </lineage>
</organism>